<evidence type="ECO:0000256" key="1">
    <source>
        <dbReference type="SAM" id="MobiDB-lite"/>
    </source>
</evidence>
<dbReference type="VEuPathDB" id="FungiDB:GMDG_00733"/>
<dbReference type="GeneID" id="36291012"/>
<reference evidence="2" key="1">
    <citation type="submission" date="2016-03" db="EMBL/GenBank/DDBJ databases">
        <title>Updated assembly of Pseudogymnoascus destructans, the fungus causing white-nose syndrome of bats.</title>
        <authorList>
            <person name="Palmer J.M."/>
            <person name="Drees K.P."/>
            <person name="Foster J.T."/>
            <person name="Lindner D.L."/>
        </authorList>
    </citation>
    <scope>NUCLEOTIDE SEQUENCE [LARGE SCALE GENOMIC DNA]</scope>
    <source>
        <strain evidence="2">20631-21</strain>
    </source>
</reference>
<feature type="compositionally biased region" description="Polar residues" evidence="1">
    <location>
        <begin position="58"/>
        <end position="70"/>
    </location>
</feature>
<accession>A0A177A2V3</accession>
<sequence length="356" mass="39246">MPIKLTITGIPASFQSFWNSDSNLNKGDSPLIRATPPVDVFPLDDDSDIYDGDDYSLPTPTSTNRDSNIQGRLKKRQRQGEEEDTIQGKGQILSPEDYIILLKICLRMGPTYRSTEAVPFFNNVTADWQSEQDGQTETQLYEDSWIEVLEADAVVIRQRKEYRGNIGAKSEASYLARASMLMTMKDKRGINPPLPSPRNTLPALQGQQLVGSEELDDVIVIEDDDSLALSPIPSPYRASPSPHLSSSSQRPKNRHLLALEEREDRLMTMVEGLVEAAASTAASTAASSTAASSTAASSTAYLDPAVLQEQLEARLKVQEERLQAAIAMQLEDIRKEQQLLFSSFIQQVRIGMGQGG</sequence>
<feature type="region of interest" description="Disordered" evidence="1">
    <location>
        <begin position="231"/>
        <end position="253"/>
    </location>
</feature>
<proteinExistence type="predicted"/>
<evidence type="ECO:0000313" key="2">
    <source>
        <dbReference type="EMBL" id="OAF55910.1"/>
    </source>
</evidence>
<dbReference type="EMBL" id="KV441406">
    <property type="protein sequence ID" value="OAF55910.1"/>
    <property type="molecule type" value="Genomic_DNA"/>
</dbReference>
<feature type="region of interest" description="Disordered" evidence="1">
    <location>
        <begin position="49"/>
        <end position="89"/>
    </location>
</feature>
<dbReference type="RefSeq" id="XP_024321209.1">
    <property type="nucleotide sequence ID" value="XM_024471532.1"/>
</dbReference>
<name>A0A177A2V3_9PEZI</name>
<dbReference type="Proteomes" id="UP000077154">
    <property type="component" value="Unassembled WGS sequence"/>
</dbReference>
<gene>
    <name evidence="2" type="ORF">VC83_07969</name>
</gene>
<organism evidence="2">
    <name type="scientific">Pseudogymnoascus destructans</name>
    <dbReference type="NCBI Taxonomy" id="655981"/>
    <lineage>
        <taxon>Eukaryota</taxon>
        <taxon>Fungi</taxon>
        <taxon>Dikarya</taxon>
        <taxon>Ascomycota</taxon>
        <taxon>Pezizomycotina</taxon>
        <taxon>Leotiomycetes</taxon>
        <taxon>Thelebolales</taxon>
        <taxon>Thelebolaceae</taxon>
        <taxon>Pseudogymnoascus</taxon>
    </lineage>
</organism>
<protein>
    <submittedName>
        <fullName evidence="2">Uncharacterized protein</fullName>
    </submittedName>
</protein>
<feature type="compositionally biased region" description="Low complexity" evidence="1">
    <location>
        <begin position="239"/>
        <end position="248"/>
    </location>
</feature>
<dbReference type="AlphaFoldDB" id="A0A177A2V3"/>